<protein>
    <submittedName>
        <fullName evidence="8">Protein kinase</fullName>
    </submittedName>
</protein>
<dbReference type="SMART" id="SM00220">
    <property type="entry name" value="S_TKc"/>
    <property type="match status" value="1"/>
</dbReference>
<proteinExistence type="predicted"/>
<feature type="region of interest" description="Disordered" evidence="6">
    <location>
        <begin position="1"/>
        <end position="25"/>
    </location>
</feature>
<feature type="compositionally biased region" description="Pro residues" evidence="6">
    <location>
        <begin position="382"/>
        <end position="421"/>
    </location>
</feature>
<dbReference type="CDD" id="cd14014">
    <property type="entry name" value="STKc_PknB_like"/>
    <property type="match status" value="1"/>
</dbReference>
<dbReference type="InterPro" id="IPR008271">
    <property type="entry name" value="Ser/Thr_kinase_AS"/>
</dbReference>
<dbReference type="EMBL" id="BIFH01000021">
    <property type="protein sequence ID" value="GCD96797.1"/>
    <property type="molecule type" value="Genomic_DNA"/>
</dbReference>
<accession>A0A401YQE2</accession>
<name>A0A401YQE2_9ACTN</name>
<dbReference type="Pfam" id="PF00497">
    <property type="entry name" value="SBP_bac_3"/>
    <property type="match status" value="1"/>
</dbReference>
<sequence length="748" mass="76216">MPMAPDPRNGGSASPGRGRRAIAYGEPSNGSAARLRGYGVESIGVGDPSRIGSFAVLGRLGAGGMGQVYLGRSPGGRLVAIKVVLGDLAEDPRYRRRFAAEIAAMRRIGGFWTAAFVDADADADAPWLATEYIAGPSLTETIAAHGPLPASSARLLAAGLAESLAAIHAVGLVHRDLKPSNVLLASDGPRVIDFGIARMVREANGPTRTGHLVGTPGFLSPEQAGGDEVGPASDVFGVGLVVAHATTGRSPFGVGDAAQMMFRVVYRDPDLDPVPEELRPVVAACLRRDPAERPTPAQVLGMLGTTARPMGADWLPAAHSALVRSRSATAAVSGGAAPDAPGATSATDTSPAHVPPTDVRPPHLPDHPAEAPTATAAVDPVATPPSRPDQPPARPAGPPMIPPPPVRPAYAPTPPVPPAPSSPGIARRRLLIGGSVVAAALAGGGAYLLTRDEGKGAAGAGTTANPASSGAGSSAGPNTSTSAPNGTGTGVQPPAAPLAHLLPEPYRSERPLVVGMDAAYPPNEFLDGDGRSVVGMSADLIRAIGQLLGVKPRLENTGFDALIPSLAAGRVDLVVSSMFDTRERANTVDFVDYFTAGSVLLVAKGNPRGIRTPADLCGAKVAVQRGTIQEDLVARAKTRCGPGASTPTTYDGIDAAAKRIAEGGADVGVFDLPVAVNGVRTSGGALEVVGGQIDPQPYGIALRKTDTALRDAVRQALERLLQSGEYRAILDRWQLGAGAVSRVTVNSA</sequence>
<evidence type="ECO:0000256" key="3">
    <source>
        <dbReference type="ARBA" id="ARBA00022777"/>
    </source>
</evidence>
<feature type="compositionally biased region" description="Low complexity" evidence="6">
    <location>
        <begin position="460"/>
        <end position="484"/>
    </location>
</feature>
<keyword evidence="4 5" id="KW-0067">ATP-binding</keyword>
<dbReference type="SUPFAM" id="SSF53850">
    <property type="entry name" value="Periplasmic binding protein-like II"/>
    <property type="match status" value="1"/>
</dbReference>
<dbReference type="InterPro" id="IPR001638">
    <property type="entry name" value="Solute-binding_3/MltF_N"/>
</dbReference>
<dbReference type="InterPro" id="IPR000719">
    <property type="entry name" value="Prot_kinase_dom"/>
</dbReference>
<reference evidence="8 9" key="1">
    <citation type="submission" date="2018-12" db="EMBL/GenBank/DDBJ databases">
        <title>Draft genome sequence of Embleya hyalina NBRC 13850T.</title>
        <authorList>
            <person name="Komaki H."/>
            <person name="Hosoyama A."/>
            <person name="Kimura A."/>
            <person name="Ichikawa N."/>
            <person name="Tamura T."/>
        </authorList>
    </citation>
    <scope>NUCLEOTIDE SEQUENCE [LARGE SCALE GENOMIC DNA]</scope>
    <source>
        <strain evidence="8 9">NBRC 13850</strain>
    </source>
</reference>
<feature type="binding site" evidence="5">
    <location>
        <position position="82"/>
    </location>
    <ligand>
        <name>ATP</name>
        <dbReference type="ChEBI" id="CHEBI:30616"/>
    </ligand>
</feature>
<dbReference type="Gene3D" id="3.40.190.10">
    <property type="entry name" value="Periplasmic binding protein-like II"/>
    <property type="match status" value="2"/>
</dbReference>
<feature type="compositionally biased region" description="Low complexity" evidence="6">
    <location>
        <begin position="370"/>
        <end position="381"/>
    </location>
</feature>
<feature type="domain" description="Protein kinase" evidence="7">
    <location>
        <begin position="54"/>
        <end position="315"/>
    </location>
</feature>
<dbReference type="PROSITE" id="PS50011">
    <property type="entry name" value="PROTEIN_KINASE_DOM"/>
    <property type="match status" value="1"/>
</dbReference>
<dbReference type="Pfam" id="PF00069">
    <property type="entry name" value="Pkinase"/>
    <property type="match status" value="1"/>
</dbReference>
<dbReference type="Proteomes" id="UP000286931">
    <property type="component" value="Unassembled WGS sequence"/>
</dbReference>
<dbReference type="PROSITE" id="PS00108">
    <property type="entry name" value="PROTEIN_KINASE_ST"/>
    <property type="match status" value="1"/>
</dbReference>
<evidence type="ECO:0000256" key="5">
    <source>
        <dbReference type="PROSITE-ProRule" id="PRU10141"/>
    </source>
</evidence>
<dbReference type="CDD" id="cd01004">
    <property type="entry name" value="PBP2_MidA_like"/>
    <property type="match status" value="1"/>
</dbReference>
<dbReference type="PANTHER" id="PTHR43289">
    <property type="entry name" value="MITOGEN-ACTIVATED PROTEIN KINASE KINASE KINASE 20-RELATED"/>
    <property type="match status" value="1"/>
</dbReference>
<dbReference type="InterPro" id="IPR017441">
    <property type="entry name" value="Protein_kinase_ATP_BS"/>
</dbReference>
<dbReference type="GO" id="GO:0004674">
    <property type="term" value="F:protein serine/threonine kinase activity"/>
    <property type="evidence" value="ECO:0007669"/>
    <property type="project" value="TreeGrafter"/>
</dbReference>
<keyword evidence="3 8" id="KW-0418">Kinase</keyword>
<organism evidence="8 9">
    <name type="scientific">Embleya hyalina</name>
    <dbReference type="NCBI Taxonomy" id="516124"/>
    <lineage>
        <taxon>Bacteria</taxon>
        <taxon>Bacillati</taxon>
        <taxon>Actinomycetota</taxon>
        <taxon>Actinomycetes</taxon>
        <taxon>Kitasatosporales</taxon>
        <taxon>Streptomycetaceae</taxon>
        <taxon>Embleya</taxon>
    </lineage>
</organism>
<evidence type="ECO:0000256" key="2">
    <source>
        <dbReference type="ARBA" id="ARBA00022741"/>
    </source>
</evidence>
<comment type="caution">
    <text evidence="8">The sequence shown here is derived from an EMBL/GenBank/DDBJ whole genome shotgun (WGS) entry which is preliminary data.</text>
</comment>
<feature type="region of interest" description="Disordered" evidence="6">
    <location>
        <begin position="456"/>
        <end position="498"/>
    </location>
</feature>
<dbReference type="SMART" id="SM00062">
    <property type="entry name" value="PBPb"/>
    <property type="match status" value="1"/>
</dbReference>
<evidence type="ECO:0000256" key="6">
    <source>
        <dbReference type="SAM" id="MobiDB-lite"/>
    </source>
</evidence>
<evidence type="ECO:0000313" key="9">
    <source>
        <dbReference type="Proteomes" id="UP000286931"/>
    </source>
</evidence>
<evidence type="ECO:0000259" key="7">
    <source>
        <dbReference type="PROSITE" id="PS50011"/>
    </source>
</evidence>
<keyword evidence="2 5" id="KW-0547">Nucleotide-binding</keyword>
<dbReference type="AlphaFoldDB" id="A0A401YQE2"/>
<evidence type="ECO:0000256" key="4">
    <source>
        <dbReference type="ARBA" id="ARBA00022840"/>
    </source>
</evidence>
<gene>
    <name evidence="8" type="ORF">EHYA_04484</name>
</gene>
<feature type="region of interest" description="Disordered" evidence="6">
    <location>
        <begin position="332"/>
        <end position="422"/>
    </location>
</feature>
<dbReference type="SUPFAM" id="SSF56112">
    <property type="entry name" value="Protein kinase-like (PK-like)"/>
    <property type="match status" value="1"/>
</dbReference>
<evidence type="ECO:0000256" key="1">
    <source>
        <dbReference type="ARBA" id="ARBA00022679"/>
    </source>
</evidence>
<keyword evidence="1" id="KW-0808">Transferase</keyword>
<dbReference type="PROSITE" id="PS00107">
    <property type="entry name" value="PROTEIN_KINASE_ATP"/>
    <property type="match status" value="1"/>
</dbReference>
<evidence type="ECO:0000313" key="8">
    <source>
        <dbReference type="EMBL" id="GCD96797.1"/>
    </source>
</evidence>
<feature type="compositionally biased region" description="Basic and acidic residues" evidence="6">
    <location>
        <begin position="360"/>
        <end position="369"/>
    </location>
</feature>
<dbReference type="PANTHER" id="PTHR43289:SF34">
    <property type="entry name" value="SERINE_THREONINE-PROTEIN KINASE YBDM-RELATED"/>
    <property type="match status" value="1"/>
</dbReference>
<feature type="compositionally biased region" description="Low complexity" evidence="6">
    <location>
        <begin position="7"/>
        <end position="16"/>
    </location>
</feature>
<dbReference type="Gene3D" id="1.10.510.10">
    <property type="entry name" value="Transferase(Phosphotransferase) domain 1"/>
    <property type="match status" value="1"/>
</dbReference>
<keyword evidence="9" id="KW-1185">Reference proteome</keyword>
<dbReference type="Gene3D" id="3.30.200.20">
    <property type="entry name" value="Phosphorylase Kinase, domain 1"/>
    <property type="match status" value="1"/>
</dbReference>
<dbReference type="InterPro" id="IPR011009">
    <property type="entry name" value="Kinase-like_dom_sf"/>
</dbReference>
<dbReference type="GO" id="GO:0005524">
    <property type="term" value="F:ATP binding"/>
    <property type="evidence" value="ECO:0007669"/>
    <property type="project" value="UniProtKB-UniRule"/>
</dbReference>